<keyword evidence="2 3" id="KW-0449">Lipoprotein</keyword>
<dbReference type="SUPFAM" id="SSF56954">
    <property type="entry name" value="Outer membrane efflux proteins (OEP)"/>
    <property type="match status" value="1"/>
</dbReference>
<proteinExistence type="inferred from homology"/>
<keyword evidence="2" id="KW-0472">Membrane</keyword>
<dbReference type="PANTHER" id="PTHR30203">
    <property type="entry name" value="OUTER MEMBRANE CATION EFFLUX PROTEIN"/>
    <property type="match status" value="1"/>
</dbReference>
<comment type="subcellular location">
    <subcellularLocation>
        <location evidence="2">Cell membrane</location>
        <topology evidence="2">Lipid-anchor</topology>
    </subcellularLocation>
</comment>
<dbReference type="InterPro" id="IPR010131">
    <property type="entry name" value="MdtP/NodT-like"/>
</dbReference>
<evidence type="ECO:0000256" key="1">
    <source>
        <dbReference type="ARBA" id="ARBA00007613"/>
    </source>
</evidence>
<dbReference type="Proteomes" id="UP000548867">
    <property type="component" value="Unassembled WGS sequence"/>
</dbReference>
<dbReference type="EMBL" id="JACIDX010000013">
    <property type="protein sequence ID" value="MBB3956336.1"/>
    <property type="molecule type" value="Genomic_DNA"/>
</dbReference>
<keyword evidence="4" id="KW-1185">Reference proteome</keyword>
<dbReference type="NCBIfam" id="TIGR01845">
    <property type="entry name" value="outer_NodT"/>
    <property type="match status" value="1"/>
</dbReference>
<dbReference type="GO" id="GO:0005886">
    <property type="term" value="C:plasma membrane"/>
    <property type="evidence" value="ECO:0007669"/>
    <property type="project" value="UniProtKB-SubCell"/>
</dbReference>
<dbReference type="Gene3D" id="1.20.1600.10">
    <property type="entry name" value="Outer membrane efflux proteins (OEP)"/>
    <property type="match status" value="1"/>
</dbReference>
<dbReference type="GO" id="GO:0015562">
    <property type="term" value="F:efflux transmembrane transporter activity"/>
    <property type="evidence" value="ECO:0007669"/>
    <property type="project" value="InterPro"/>
</dbReference>
<dbReference type="Gene3D" id="2.20.200.10">
    <property type="entry name" value="Outer membrane efflux proteins (OEP)"/>
    <property type="match status" value="1"/>
</dbReference>
<name>A0A7W6G7H9_9SPHN</name>
<dbReference type="AlphaFoldDB" id="A0A7W6G7H9"/>
<sequence>MNMTALLLAATVPALPLPPTPAGNAPASVLSAPVAPEGGPAQTIAVGTPVPAQWWREFGNDALNALVERGLKANPDIAAADATLRQAQELARASVGGLLPQVDAGYQASRARTSNTIAPVLADQNVMLYTLHTAQVSLSWSPDVFGGGRARVRSARAAARAQAARADAARSMVVANLVQSAIQYAALGEEIDATRDAVTAYRDVLALIKLRQKIGAVGASDVAAQETALAAIEGQLPGLERARKAQEAQIAVLIGVAPGSSLPPVPRMDELTLPAQLPLSLPAQVVAHRPDVRSAAAIMEGASADMKAAVAARLPSFTLSAQYGGTANTFADMFASGNPFWTLLGGVSAPIFHAGSLLHQSHAARAALEAAQAQYRSTALQAFADVSNALTAIKTDGDALAAADRGNRASADSLNFTRRQYELGAVGTFTLLPVLAARAEARSTWVQARAARLVDTVALYQSLGGGTGQQLGQ</sequence>
<dbReference type="InterPro" id="IPR003423">
    <property type="entry name" value="OMP_efflux"/>
</dbReference>
<evidence type="ECO:0000313" key="4">
    <source>
        <dbReference type="Proteomes" id="UP000548867"/>
    </source>
</evidence>
<keyword evidence="2" id="KW-0564">Palmitate</keyword>
<accession>A0A7W6G7H9</accession>
<dbReference type="PANTHER" id="PTHR30203:SF33">
    <property type="entry name" value="BLR4455 PROTEIN"/>
    <property type="match status" value="1"/>
</dbReference>
<evidence type="ECO:0000313" key="3">
    <source>
        <dbReference type="EMBL" id="MBB3956336.1"/>
    </source>
</evidence>
<organism evidence="3 4">
    <name type="scientific">Novosphingobium sediminicola</name>
    <dbReference type="NCBI Taxonomy" id="563162"/>
    <lineage>
        <taxon>Bacteria</taxon>
        <taxon>Pseudomonadati</taxon>
        <taxon>Pseudomonadota</taxon>
        <taxon>Alphaproteobacteria</taxon>
        <taxon>Sphingomonadales</taxon>
        <taxon>Sphingomonadaceae</taxon>
        <taxon>Novosphingobium</taxon>
    </lineage>
</organism>
<evidence type="ECO:0000256" key="2">
    <source>
        <dbReference type="RuleBase" id="RU362097"/>
    </source>
</evidence>
<reference evidence="3 4" key="1">
    <citation type="submission" date="2020-08" db="EMBL/GenBank/DDBJ databases">
        <title>Genomic Encyclopedia of Type Strains, Phase IV (KMG-IV): sequencing the most valuable type-strain genomes for metagenomic binning, comparative biology and taxonomic classification.</title>
        <authorList>
            <person name="Goeker M."/>
        </authorList>
    </citation>
    <scope>NUCLEOTIDE SEQUENCE [LARGE SCALE GENOMIC DNA]</scope>
    <source>
        <strain evidence="3 4">DSM 27057</strain>
    </source>
</reference>
<keyword evidence="2" id="KW-1134">Transmembrane beta strand</keyword>
<keyword evidence="2" id="KW-0812">Transmembrane</keyword>
<comment type="caution">
    <text evidence="3">The sequence shown here is derived from an EMBL/GenBank/DDBJ whole genome shotgun (WGS) entry which is preliminary data.</text>
</comment>
<comment type="similarity">
    <text evidence="1 2">Belongs to the outer membrane factor (OMF) (TC 1.B.17) family.</text>
</comment>
<gene>
    <name evidence="3" type="ORF">GGR38_003299</name>
</gene>
<dbReference type="RefSeq" id="WP_183627231.1">
    <property type="nucleotide sequence ID" value="NZ_JACIDX010000013.1"/>
</dbReference>
<protein>
    <submittedName>
        <fullName evidence="3">NodT family efflux transporter outer membrane factor (OMF) lipoprotein</fullName>
    </submittedName>
</protein>
<dbReference type="Pfam" id="PF02321">
    <property type="entry name" value="OEP"/>
    <property type="match status" value="2"/>
</dbReference>